<organism evidence="2 3">
    <name type="scientific">Nicotiana attenuata</name>
    <name type="common">Coyote tobacco</name>
    <dbReference type="NCBI Taxonomy" id="49451"/>
    <lineage>
        <taxon>Eukaryota</taxon>
        <taxon>Viridiplantae</taxon>
        <taxon>Streptophyta</taxon>
        <taxon>Embryophyta</taxon>
        <taxon>Tracheophyta</taxon>
        <taxon>Spermatophyta</taxon>
        <taxon>Magnoliopsida</taxon>
        <taxon>eudicotyledons</taxon>
        <taxon>Gunneridae</taxon>
        <taxon>Pentapetalae</taxon>
        <taxon>asterids</taxon>
        <taxon>lamiids</taxon>
        <taxon>Solanales</taxon>
        <taxon>Solanaceae</taxon>
        <taxon>Nicotianoideae</taxon>
        <taxon>Nicotianeae</taxon>
        <taxon>Nicotiana</taxon>
    </lineage>
</organism>
<dbReference type="Gramene" id="OIT34260">
    <property type="protein sequence ID" value="OIT34260"/>
    <property type="gene ID" value="A4A49_20065"/>
</dbReference>
<name>A0A314KY70_NICAT</name>
<comment type="caution">
    <text evidence="2">The sequence shown here is derived from an EMBL/GenBank/DDBJ whole genome shotgun (WGS) entry which is preliminary data.</text>
</comment>
<evidence type="ECO:0000256" key="1">
    <source>
        <dbReference type="SAM" id="MobiDB-lite"/>
    </source>
</evidence>
<evidence type="ECO:0000313" key="2">
    <source>
        <dbReference type="EMBL" id="OIT34260.1"/>
    </source>
</evidence>
<dbReference type="EMBL" id="MJEQ01000736">
    <property type="protein sequence ID" value="OIT34260.1"/>
    <property type="molecule type" value="Genomic_DNA"/>
</dbReference>
<evidence type="ECO:0000313" key="3">
    <source>
        <dbReference type="Proteomes" id="UP000187609"/>
    </source>
</evidence>
<protein>
    <submittedName>
        <fullName evidence="2">Uncharacterized protein</fullName>
    </submittedName>
</protein>
<reference evidence="2" key="1">
    <citation type="submission" date="2016-11" db="EMBL/GenBank/DDBJ databases">
        <title>The genome of Nicotiana attenuata.</title>
        <authorList>
            <person name="Xu S."/>
            <person name="Brockmoeller T."/>
            <person name="Gaquerel E."/>
            <person name="Navarro A."/>
            <person name="Kuhl H."/>
            <person name="Gase K."/>
            <person name="Ling Z."/>
            <person name="Zhou W."/>
            <person name="Kreitzer C."/>
            <person name="Stanke M."/>
            <person name="Tang H."/>
            <person name="Lyons E."/>
            <person name="Pandey P."/>
            <person name="Pandey S.P."/>
            <person name="Timmermann B."/>
            <person name="Baldwin I.T."/>
        </authorList>
    </citation>
    <scope>NUCLEOTIDE SEQUENCE [LARGE SCALE GENOMIC DNA]</scope>
    <source>
        <strain evidence="2">UT</strain>
    </source>
</reference>
<proteinExistence type="predicted"/>
<feature type="compositionally biased region" description="Basic and acidic residues" evidence="1">
    <location>
        <begin position="1"/>
        <end position="17"/>
    </location>
</feature>
<dbReference type="Proteomes" id="UP000187609">
    <property type="component" value="Unassembled WGS sequence"/>
</dbReference>
<keyword evidence="3" id="KW-1185">Reference proteome</keyword>
<feature type="region of interest" description="Disordered" evidence="1">
    <location>
        <begin position="1"/>
        <end position="48"/>
    </location>
</feature>
<accession>A0A314KY70</accession>
<dbReference type="AlphaFoldDB" id="A0A314KY70"/>
<gene>
    <name evidence="2" type="ORF">A4A49_20065</name>
</gene>
<sequence length="309" mass="34529">MSAAADKGKAIDQETPSRGRPASTMQSEIASPPPRNAPQAHTKTEVPKLPEVTYTAFEKQSVDPLAEGSKRFELSQRLQGQLGYYWSAEQMRTLPIHSSIRLEVYYTAVFETLQAALHRLIRKSEPHILERARCTATRLTNGVMIATYIKLSNTNVMKVSSLSSRKVFVPSADTEDAKRLLLPVNQAWDPPSYSQAVEYAKSLGMEFAAPDLDVKLGSAWWLHTVRATNTFQAIECPLPEDNFTESTAVLFSLFCTRRGANFGAHLFAMDQVGEDRWTDFIVNPPAAVNVTSFFAISNDSNTYMWRLDD</sequence>